<gene>
    <name evidence="5" type="ORF">ENK44_05005</name>
</gene>
<keyword evidence="1" id="KW-0436">Ligase</keyword>
<dbReference type="Gene3D" id="3.90.190.20">
    <property type="entry name" value="Mur ligase, C-terminal domain"/>
    <property type="match status" value="1"/>
</dbReference>
<evidence type="ECO:0000256" key="2">
    <source>
        <dbReference type="ARBA" id="ARBA00022741"/>
    </source>
</evidence>
<sequence length="389" mass="43425">MILDNKRKLSGAERRKYVTLRRQFRKPVIGITGNLGKTTTQEMLKTILEARGKVLRNRQGFGTWSNNIKTLDKLSAEYDYAIFEFDYQRGDNFAEILRLIKPTIGIVTNIGEAHLSYLSTMMKVALRKSEVVKYLARGGLAILNKDDELSSALADYIPTKNIIKYGLSHSCDYFASDIKQVGPAGIEFKLNGKEPVSLPLYSTMDVYSFLAATAAAVNIGFELDEILHVFRKNFVMPAGRGRLHKVGRYYVLDESYIATPRSLSKAARSLIGFKAYTKKLILVVGDMSNAGVNVEDQHLNMGYFLSALPIDHLITVGEYASYIGQGASLIRSRKKKIHPVQTINDVLSVLDTILDDEAVISLKGVGSVAVHRIVKYLHTRSGEKDQIMH</sequence>
<proteinExistence type="predicted"/>
<dbReference type="Pfam" id="PF08245">
    <property type="entry name" value="Mur_ligase_M"/>
    <property type="match status" value="1"/>
</dbReference>
<dbReference type="InterPro" id="IPR036615">
    <property type="entry name" value="Mur_ligase_C_dom_sf"/>
</dbReference>
<dbReference type="SUPFAM" id="SSF53623">
    <property type="entry name" value="MurD-like peptide ligases, catalytic domain"/>
    <property type="match status" value="1"/>
</dbReference>
<evidence type="ECO:0000313" key="5">
    <source>
        <dbReference type="EMBL" id="HGY55037.1"/>
    </source>
</evidence>
<comment type="caution">
    <text evidence="5">The sequence shown here is derived from an EMBL/GenBank/DDBJ whole genome shotgun (WGS) entry which is preliminary data.</text>
</comment>
<evidence type="ECO:0000256" key="1">
    <source>
        <dbReference type="ARBA" id="ARBA00022598"/>
    </source>
</evidence>
<dbReference type="EMBL" id="DRQG01000044">
    <property type="protein sequence ID" value="HGY55037.1"/>
    <property type="molecule type" value="Genomic_DNA"/>
</dbReference>
<organism evidence="5">
    <name type="scientific">Caldithrix abyssi</name>
    <dbReference type="NCBI Taxonomy" id="187145"/>
    <lineage>
        <taxon>Bacteria</taxon>
        <taxon>Pseudomonadati</taxon>
        <taxon>Calditrichota</taxon>
        <taxon>Calditrichia</taxon>
        <taxon>Calditrichales</taxon>
        <taxon>Calditrichaceae</taxon>
        <taxon>Caldithrix</taxon>
    </lineage>
</organism>
<dbReference type="Gene3D" id="3.40.1190.10">
    <property type="entry name" value="Mur-like, catalytic domain"/>
    <property type="match status" value="1"/>
</dbReference>
<name>A0A7V4WV22_CALAY</name>
<dbReference type="InterPro" id="IPR036565">
    <property type="entry name" value="Mur-like_cat_sf"/>
</dbReference>
<keyword evidence="2" id="KW-0547">Nucleotide-binding</keyword>
<dbReference type="PANTHER" id="PTHR43024:SF1">
    <property type="entry name" value="UDP-N-ACETYLMURAMOYL-TRIPEPTIDE--D-ALANYL-D-ALANINE LIGASE"/>
    <property type="match status" value="1"/>
</dbReference>
<dbReference type="InterPro" id="IPR013221">
    <property type="entry name" value="Mur_ligase_cen"/>
</dbReference>
<evidence type="ECO:0000256" key="3">
    <source>
        <dbReference type="ARBA" id="ARBA00022840"/>
    </source>
</evidence>
<dbReference type="PANTHER" id="PTHR43024">
    <property type="entry name" value="UDP-N-ACETYLMURAMOYL-TRIPEPTIDE--D-ALANYL-D-ALANINE LIGASE"/>
    <property type="match status" value="1"/>
</dbReference>
<keyword evidence="3" id="KW-0067">ATP-binding</keyword>
<accession>A0A7V4WV22</accession>
<dbReference type="Proteomes" id="UP000885779">
    <property type="component" value="Unassembled WGS sequence"/>
</dbReference>
<dbReference type="InterPro" id="IPR051046">
    <property type="entry name" value="MurCDEF_CellWall_CoF430Synth"/>
</dbReference>
<reference evidence="5" key="1">
    <citation type="journal article" date="2020" name="mSystems">
        <title>Genome- and Community-Level Interaction Insights into Carbon Utilization and Element Cycling Functions of Hydrothermarchaeota in Hydrothermal Sediment.</title>
        <authorList>
            <person name="Zhou Z."/>
            <person name="Liu Y."/>
            <person name="Xu W."/>
            <person name="Pan J."/>
            <person name="Luo Z.H."/>
            <person name="Li M."/>
        </authorList>
    </citation>
    <scope>NUCLEOTIDE SEQUENCE [LARGE SCALE GENOMIC DNA]</scope>
    <source>
        <strain evidence="5">HyVt-577</strain>
    </source>
</reference>
<protein>
    <recommendedName>
        <fullName evidence="4">Mur ligase central domain-containing protein</fullName>
    </recommendedName>
</protein>
<dbReference type="AlphaFoldDB" id="A0A7V4WV22"/>
<dbReference type="GO" id="GO:0016881">
    <property type="term" value="F:acid-amino acid ligase activity"/>
    <property type="evidence" value="ECO:0007669"/>
    <property type="project" value="InterPro"/>
</dbReference>
<feature type="domain" description="Mur ligase central" evidence="4">
    <location>
        <begin position="31"/>
        <end position="216"/>
    </location>
</feature>
<evidence type="ECO:0000259" key="4">
    <source>
        <dbReference type="Pfam" id="PF08245"/>
    </source>
</evidence>
<dbReference type="SUPFAM" id="SSF53244">
    <property type="entry name" value="MurD-like peptide ligases, peptide-binding domain"/>
    <property type="match status" value="1"/>
</dbReference>
<dbReference type="GO" id="GO:0005524">
    <property type="term" value="F:ATP binding"/>
    <property type="evidence" value="ECO:0007669"/>
    <property type="project" value="UniProtKB-KW"/>
</dbReference>